<keyword evidence="11" id="KW-1185">Reference proteome</keyword>
<accession>A0A835HE12</accession>
<comment type="catalytic activity">
    <reaction evidence="8">
        <text>L-lysyl-[protein] + acetyl-CoA = N(6)-acetyl-L-lysyl-[protein] + CoA + H(+)</text>
        <dbReference type="Rhea" id="RHEA:45948"/>
        <dbReference type="Rhea" id="RHEA-COMP:9752"/>
        <dbReference type="Rhea" id="RHEA-COMP:10731"/>
        <dbReference type="ChEBI" id="CHEBI:15378"/>
        <dbReference type="ChEBI" id="CHEBI:29969"/>
        <dbReference type="ChEBI" id="CHEBI:57287"/>
        <dbReference type="ChEBI" id="CHEBI:57288"/>
        <dbReference type="ChEBI" id="CHEBI:61930"/>
        <dbReference type="EC" id="2.3.1.48"/>
    </reaction>
</comment>
<gene>
    <name evidence="10" type="ORF">IFM89_020078</name>
</gene>
<dbReference type="GO" id="GO:0045944">
    <property type="term" value="P:positive regulation of transcription by RNA polymerase II"/>
    <property type="evidence" value="ECO:0007669"/>
    <property type="project" value="TreeGrafter"/>
</dbReference>
<dbReference type="GO" id="GO:0004402">
    <property type="term" value="F:histone acetyltransferase activity"/>
    <property type="evidence" value="ECO:0007669"/>
    <property type="project" value="InterPro"/>
</dbReference>
<dbReference type="PANTHER" id="PTHR13808:SF1">
    <property type="entry name" value="HISTONE ACETYLTRANSFERASE"/>
    <property type="match status" value="1"/>
</dbReference>
<organism evidence="10 11">
    <name type="scientific">Coptis chinensis</name>
    <dbReference type="NCBI Taxonomy" id="261450"/>
    <lineage>
        <taxon>Eukaryota</taxon>
        <taxon>Viridiplantae</taxon>
        <taxon>Streptophyta</taxon>
        <taxon>Embryophyta</taxon>
        <taxon>Tracheophyta</taxon>
        <taxon>Spermatophyta</taxon>
        <taxon>Magnoliopsida</taxon>
        <taxon>Ranunculales</taxon>
        <taxon>Ranunculaceae</taxon>
        <taxon>Coptidoideae</taxon>
        <taxon>Coptis</taxon>
    </lineage>
</organism>
<comment type="subcellular location">
    <subcellularLocation>
        <location evidence="1">Nucleus</location>
    </subcellularLocation>
</comment>
<keyword evidence="3" id="KW-0808">Transferase</keyword>
<dbReference type="PANTHER" id="PTHR13808">
    <property type="entry name" value="CBP/P300-RELATED"/>
    <property type="match status" value="1"/>
</dbReference>
<dbReference type="Proteomes" id="UP000631114">
    <property type="component" value="Unassembled WGS sequence"/>
</dbReference>
<dbReference type="GO" id="GO:0031490">
    <property type="term" value="F:chromatin DNA binding"/>
    <property type="evidence" value="ECO:0007669"/>
    <property type="project" value="TreeGrafter"/>
</dbReference>
<keyword evidence="5" id="KW-0805">Transcription regulation</keyword>
<evidence type="ECO:0000256" key="1">
    <source>
        <dbReference type="ARBA" id="ARBA00004123"/>
    </source>
</evidence>
<comment type="caution">
    <text evidence="10">The sequence shown here is derived from an EMBL/GenBank/DDBJ whole genome shotgun (WGS) entry which is preliminary data.</text>
</comment>
<dbReference type="GO" id="GO:0005634">
    <property type="term" value="C:nucleus"/>
    <property type="evidence" value="ECO:0007669"/>
    <property type="project" value="UniProtKB-SubCell"/>
</dbReference>
<dbReference type="GO" id="GO:0003713">
    <property type="term" value="F:transcription coactivator activity"/>
    <property type="evidence" value="ECO:0007669"/>
    <property type="project" value="TreeGrafter"/>
</dbReference>
<dbReference type="EC" id="2.3.1.48" evidence="2"/>
<dbReference type="EMBL" id="JADFTS010000007">
    <property type="protein sequence ID" value="KAF9597599.1"/>
    <property type="molecule type" value="Genomic_DNA"/>
</dbReference>
<protein>
    <recommendedName>
        <fullName evidence="2">histone acetyltransferase</fullName>
        <ecNumber evidence="2">2.3.1.48</ecNumber>
    </recommendedName>
</protein>
<evidence type="ECO:0000256" key="7">
    <source>
        <dbReference type="ARBA" id="ARBA00023242"/>
    </source>
</evidence>
<keyword evidence="6" id="KW-0804">Transcription</keyword>
<evidence type="ECO:0000256" key="4">
    <source>
        <dbReference type="ARBA" id="ARBA00022853"/>
    </source>
</evidence>
<evidence type="ECO:0000256" key="5">
    <source>
        <dbReference type="ARBA" id="ARBA00023015"/>
    </source>
</evidence>
<feature type="domain" description="CBP/p300-type HAT" evidence="9">
    <location>
        <begin position="1"/>
        <end position="100"/>
    </location>
</feature>
<dbReference type="OrthoDB" id="899at2759"/>
<name>A0A835HE12_9MAGN</name>
<evidence type="ECO:0000313" key="11">
    <source>
        <dbReference type="Proteomes" id="UP000631114"/>
    </source>
</evidence>
<keyword evidence="4" id="KW-0156">Chromatin regulator</keyword>
<dbReference type="GO" id="GO:0005667">
    <property type="term" value="C:transcription regulator complex"/>
    <property type="evidence" value="ECO:0007669"/>
    <property type="project" value="TreeGrafter"/>
</dbReference>
<dbReference type="PROSITE" id="PS51727">
    <property type="entry name" value="CBP_P300_HAT"/>
    <property type="match status" value="1"/>
</dbReference>
<reference evidence="10 11" key="1">
    <citation type="submission" date="2020-10" db="EMBL/GenBank/DDBJ databases">
        <title>The Coptis chinensis genome and diversification of protoberbering-type alkaloids.</title>
        <authorList>
            <person name="Wang B."/>
            <person name="Shu S."/>
            <person name="Song C."/>
            <person name="Liu Y."/>
        </authorList>
    </citation>
    <scope>NUCLEOTIDE SEQUENCE [LARGE SCALE GENOMIC DNA]</scope>
    <source>
        <strain evidence="10">HL-2020</strain>
        <tissue evidence="10">Leaf</tissue>
    </source>
</reference>
<keyword evidence="7" id="KW-0539">Nucleus</keyword>
<dbReference type="GO" id="GO:0000123">
    <property type="term" value="C:histone acetyltransferase complex"/>
    <property type="evidence" value="ECO:0007669"/>
    <property type="project" value="TreeGrafter"/>
</dbReference>
<evidence type="ECO:0000256" key="6">
    <source>
        <dbReference type="ARBA" id="ARBA00023163"/>
    </source>
</evidence>
<evidence type="ECO:0000259" key="9">
    <source>
        <dbReference type="PROSITE" id="PS51727"/>
    </source>
</evidence>
<sequence length="126" mass="15076">MCHTVVNSFALCRCYVDDQNLEERNKHPSSKKAKHNFSKVEAIDVIVDPEYKNEHIYNKIFEDRQTFLRFCQEKYYQHDMLRRAKHSSMMILYYLHNPAEAASEWKNVLENIEKEIQRSPGTCSHH</sequence>
<evidence type="ECO:0000256" key="3">
    <source>
        <dbReference type="ARBA" id="ARBA00022679"/>
    </source>
</evidence>
<dbReference type="InterPro" id="IPR013178">
    <property type="entry name" value="Histone_AcTrfase_Rtt109/CBP"/>
</dbReference>
<evidence type="ECO:0000256" key="8">
    <source>
        <dbReference type="ARBA" id="ARBA00048017"/>
    </source>
</evidence>
<evidence type="ECO:0000256" key="2">
    <source>
        <dbReference type="ARBA" id="ARBA00013184"/>
    </source>
</evidence>
<evidence type="ECO:0000313" key="10">
    <source>
        <dbReference type="EMBL" id="KAF9597599.1"/>
    </source>
</evidence>
<dbReference type="AlphaFoldDB" id="A0A835HE12"/>
<proteinExistence type="predicted"/>
<dbReference type="InterPro" id="IPR031162">
    <property type="entry name" value="CBP_P300_HAT"/>
</dbReference>